<accession>A0A9W7GJH2</accession>
<sequence length="1072" mass="116792">MNPTSHPLSLTIESSSSLPSYCDIVASESQSSNPLQPSAVDSTTTAPPQPPVSSSTGGWFKGLKSAVSTSLNNAYDKSKEAGLRKLAAGTNDLYYAVVEAGEEEGGVIKRQLTERIGKESLRISGNTRCLQFANTFIVRGAGVVKVRVMVVHGGAIKMGVEVKDLEVFSVEMKVEDRGGVMGGEGEWAGGKVVCRGWRRKEEEVGGEGWTLTKGGERGDAWECLECSFKVPLNGEGEGKLDGDFVDICQPTGVMKINDVLTGGGDGRSSAVALPPAPPPTASGGNYCLERTFESSVTLKLTGGWMRLMSRHAHISAAALNSEVEELKAREGVSDGEVFTDGEVGIQGRLVIKGMGGRAEREGEERKGGKIKVYRRVKGDVFERFLGGGEWREEGGEQTPTSIIITTPQVSFYDHDGLGSLVFYISGFSPSKKGSSPDLSCEVGLKRLAKKKDEQGEVKGERVELHMEVKGEDEASDNDKMLGWIELDFKIEGGAEQQQEFKTTPDSSHAERGLLDVVGVKASPVTSVDGGLSPTGERCVFPVLSSSWLEAHLNDRMMDCREIDQMQRNMREFKITEEDRKTEPTKRRFPANFKPSAAKGQGNLGGIPINLHTQLFVREGGEKGGGERYCYTTCGAPADHGKGFKKGGLKRLEERLRTNAERASNARLELLRQLEIHKENNGGSQYVRDDDVRMMKMRDNVEQKERVVVEGKWEVARRRAIVGSQAAAIGVTTYLNALSDPEKVKKYAERWKDNGFVITFEGMLSAAGKELGMIEDASVGVDMLRDMAVLVEKGGKGGEHVEDVKVEVGDVWGRIKITVVLNEDTYEAVVPEALKGGATVRFYPVLFQMGVDIKQWGKNLVTTSHTSRGGPKTAASVGNFVEDEARSGSGDSEPVVADLLTELNNKALTRLNKYYHNVENFGYAGSEGKEIPIHPSLGKLFNFVQEGGRRIQHGVLDAGGDAGRDIGGGGVIYCKSGKDRTGMGVTLREKAWAEARWTRRKGEGKTEDEEGEVDGDRLVYVLRRFGTRINVCEKNVGKATYAFNALQAKFMPQDLKPPQECLATMFTYEKVET</sequence>
<keyword evidence="1" id="KW-0378">Hydrolase</keyword>
<name>A0A9W7GJH2_9STRA</name>
<dbReference type="GO" id="GO:0016316">
    <property type="term" value="F:phosphatidylinositol-3,4-bisphosphate 4-phosphatase activity"/>
    <property type="evidence" value="ECO:0007669"/>
    <property type="project" value="InterPro"/>
</dbReference>
<evidence type="ECO:0000313" key="5">
    <source>
        <dbReference type="EMBL" id="GMI45000.1"/>
    </source>
</evidence>
<dbReference type="OrthoDB" id="159395at2759"/>
<organism evidence="5 6">
    <name type="scientific">Triparma columacea</name>
    <dbReference type="NCBI Taxonomy" id="722753"/>
    <lineage>
        <taxon>Eukaryota</taxon>
        <taxon>Sar</taxon>
        <taxon>Stramenopiles</taxon>
        <taxon>Ochrophyta</taxon>
        <taxon>Bolidophyceae</taxon>
        <taxon>Parmales</taxon>
        <taxon>Triparmaceae</taxon>
        <taxon>Triparma</taxon>
    </lineage>
</organism>
<reference evidence="6" key="1">
    <citation type="journal article" date="2023" name="Commun. Biol.">
        <title>Genome analysis of Parmales, the sister group of diatoms, reveals the evolutionary specialization of diatoms from phago-mixotrophs to photoautotrophs.</title>
        <authorList>
            <person name="Ban H."/>
            <person name="Sato S."/>
            <person name="Yoshikawa S."/>
            <person name="Yamada K."/>
            <person name="Nakamura Y."/>
            <person name="Ichinomiya M."/>
            <person name="Sato N."/>
            <person name="Blanc-Mathieu R."/>
            <person name="Endo H."/>
            <person name="Kuwata A."/>
            <person name="Ogata H."/>
        </authorList>
    </citation>
    <scope>NUCLEOTIDE SEQUENCE [LARGE SCALE GENOMIC DNA]</scope>
</reference>
<evidence type="ECO:0000256" key="3">
    <source>
        <dbReference type="SAM" id="Coils"/>
    </source>
</evidence>
<feature type="region of interest" description="Disordered" evidence="4">
    <location>
        <begin position="27"/>
        <end position="57"/>
    </location>
</feature>
<dbReference type="Proteomes" id="UP001165065">
    <property type="component" value="Unassembled WGS sequence"/>
</dbReference>
<feature type="region of interest" description="Disordered" evidence="4">
    <location>
        <begin position="577"/>
        <end position="604"/>
    </location>
</feature>
<comment type="caution">
    <text evidence="5">The sequence shown here is derived from an EMBL/GenBank/DDBJ whole genome shotgun (WGS) entry which is preliminary data.</text>
</comment>
<keyword evidence="3" id="KW-0175">Coiled coil</keyword>
<proteinExistence type="predicted"/>
<feature type="coiled-coil region" evidence="3">
    <location>
        <begin position="648"/>
        <end position="679"/>
    </location>
</feature>
<keyword evidence="6" id="KW-1185">Reference proteome</keyword>
<evidence type="ECO:0000256" key="4">
    <source>
        <dbReference type="SAM" id="MobiDB-lite"/>
    </source>
</evidence>
<dbReference type="GO" id="GO:0005737">
    <property type="term" value="C:cytoplasm"/>
    <property type="evidence" value="ECO:0007669"/>
    <property type="project" value="TreeGrafter"/>
</dbReference>
<dbReference type="AlphaFoldDB" id="A0A9W7GJH2"/>
<gene>
    <name evidence="5" type="ORF">TrCOL_g9318</name>
</gene>
<keyword evidence="2" id="KW-0443">Lipid metabolism</keyword>
<protein>
    <submittedName>
        <fullName evidence="5">Uncharacterized protein</fullName>
    </submittedName>
</protein>
<evidence type="ECO:0000256" key="1">
    <source>
        <dbReference type="ARBA" id="ARBA00022801"/>
    </source>
</evidence>
<dbReference type="InterPro" id="IPR039034">
    <property type="entry name" value="INPP4"/>
</dbReference>
<dbReference type="PANTHER" id="PTHR12187">
    <property type="entry name" value="AGAP000124-PA"/>
    <property type="match status" value="1"/>
</dbReference>
<dbReference type="EMBL" id="BRYA01001530">
    <property type="protein sequence ID" value="GMI45000.1"/>
    <property type="molecule type" value="Genomic_DNA"/>
</dbReference>
<dbReference type="PANTHER" id="PTHR12187:SF11">
    <property type="entry name" value="PHOSPHATIDYLINOSITOL-3,4-BISPHOSPHATE 4-PHOSPHATASE"/>
    <property type="match status" value="1"/>
</dbReference>
<evidence type="ECO:0000256" key="2">
    <source>
        <dbReference type="ARBA" id="ARBA00023098"/>
    </source>
</evidence>
<evidence type="ECO:0000313" key="6">
    <source>
        <dbReference type="Proteomes" id="UP001165065"/>
    </source>
</evidence>